<evidence type="ECO:0000313" key="3">
    <source>
        <dbReference type="Proteomes" id="UP000001194"/>
    </source>
</evidence>
<feature type="region of interest" description="Disordered" evidence="1">
    <location>
        <begin position="183"/>
        <end position="213"/>
    </location>
</feature>
<sequence length="213" mass="23788">MLLHAQFTLLPPVVSLHCGNASPPPSRVTIAQPHPTIIAPQASTSRTTTYLNDNDNHLGRADGGPSELPSLIVFYHNAQGGHVAVGDVANNNRWRMTNDRQQARTTANDNANQNRPRSFMQTTMETNHNELRCYVSVRDLATANANANQNRPQPLMQMTTETDHNEPRCYISVGDLAIPHHTAHKHEQQPMTTPTKTDHDHLCKRQRKQITTS</sequence>
<keyword evidence="3" id="KW-1185">Reference proteome</keyword>
<evidence type="ECO:0000313" key="2">
    <source>
        <dbReference type="EMBL" id="EDR07386.1"/>
    </source>
</evidence>
<evidence type="ECO:0000256" key="1">
    <source>
        <dbReference type="SAM" id="MobiDB-lite"/>
    </source>
</evidence>
<dbReference type="RefSeq" id="XP_001881778.1">
    <property type="nucleotide sequence ID" value="XM_001881743.1"/>
</dbReference>
<gene>
    <name evidence="2" type="ORF">LACBIDRAFT_327841</name>
</gene>
<dbReference type="Proteomes" id="UP000001194">
    <property type="component" value="Unassembled WGS sequence"/>
</dbReference>
<dbReference type="EMBL" id="DS547104">
    <property type="protein sequence ID" value="EDR07386.1"/>
    <property type="molecule type" value="Genomic_DNA"/>
</dbReference>
<protein>
    <submittedName>
        <fullName evidence="2">Predicted protein</fullName>
    </submittedName>
</protein>
<dbReference type="HOGENOM" id="CLU_1294607_0_0_1"/>
<dbReference type="AlphaFoldDB" id="B0DD00"/>
<organism evidence="3">
    <name type="scientific">Laccaria bicolor (strain S238N-H82 / ATCC MYA-4686)</name>
    <name type="common">Bicoloured deceiver</name>
    <name type="synonym">Laccaria laccata var. bicolor</name>
    <dbReference type="NCBI Taxonomy" id="486041"/>
    <lineage>
        <taxon>Eukaryota</taxon>
        <taxon>Fungi</taxon>
        <taxon>Dikarya</taxon>
        <taxon>Basidiomycota</taxon>
        <taxon>Agaricomycotina</taxon>
        <taxon>Agaricomycetes</taxon>
        <taxon>Agaricomycetidae</taxon>
        <taxon>Agaricales</taxon>
        <taxon>Agaricineae</taxon>
        <taxon>Hydnangiaceae</taxon>
        <taxon>Laccaria</taxon>
    </lineage>
</organism>
<dbReference type="InParanoid" id="B0DD00"/>
<accession>B0DD00</accession>
<dbReference type="GeneID" id="6077502"/>
<name>B0DD00_LACBS</name>
<feature type="compositionally biased region" description="Basic residues" evidence="1">
    <location>
        <begin position="204"/>
        <end position="213"/>
    </location>
</feature>
<dbReference type="KEGG" id="lbc:LACBIDRAFT_327841"/>
<proteinExistence type="predicted"/>
<reference evidence="2 3" key="1">
    <citation type="journal article" date="2008" name="Nature">
        <title>The genome of Laccaria bicolor provides insights into mycorrhizal symbiosis.</title>
        <authorList>
            <person name="Martin F."/>
            <person name="Aerts A."/>
            <person name="Ahren D."/>
            <person name="Brun A."/>
            <person name="Danchin E.G.J."/>
            <person name="Duchaussoy F."/>
            <person name="Gibon J."/>
            <person name="Kohler A."/>
            <person name="Lindquist E."/>
            <person name="Pereda V."/>
            <person name="Salamov A."/>
            <person name="Shapiro H.J."/>
            <person name="Wuyts J."/>
            <person name="Blaudez D."/>
            <person name="Buee M."/>
            <person name="Brokstein P."/>
            <person name="Canbaeck B."/>
            <person name="Cohen D."/>
            <person name="Courty P.E."/>
            <person name="Coutinho P.M."/>
            <person name="Delaruelle C."/>
            <person name="Detter J.C."/>
            <person name="Deveau A."/>
            <person name="DiFazio S."/>
            <person name="Duplessis S."/>
            <person name="Fraissinet-Tachet L."/>
            <person name="Lucic E."/>
            <person name="Frey-Klett P."/>
            <person name="Fourrey C."/>
            <person name="Feussner I."/>
            <person name="Gay G."/>
            <person name="Grimwood J."/>
            <person name="Hoegger P.J."/>
            <person name="Jain P."/>
            <person name="Kilaru S."/>
            <person name="Labbe J."/>
            <person name="Lin Y.C."/>
            <person name="Legue V."/>
            <person name="Le Tacon F."/>
            <person name="Marmeisse R."/>
            <person name="Melayah D."/>
            <person name="Montanini B."/>
            <person name="Muratet M."/>
            <person name="Nehls U."/>
            <person name="Niculita-Hirzel H."/>
            <person name="Oudot-Le Secq M.P."/>
            <person name="Peter M."/>
            <person name="Quesneville H."/>
            <person name="Rajashekar B."/>
            <person name="Reich M."/>
            <person name="Rouhier N."/>
            <person name="Schmutz J."/>
            <person name="Yin T."/>
            <person name="Chalot M."/>
            <person name="Henrissat B."/>
            <person name="Kuees U."/>
            <person name="Lucas S."/>
            <person name="Van de Peer Y."/>
            <person name="Podila G.K."/>
            <person name="Polle A."/>
            <person name="Pukkila P.J."/>
            <person name="Richardson P.M."/>
            <person name="Rouze P."/>
            <person name="Sanders I.R."/>
            <person name="Stajich J.E."/>
            <person name="Tunlid A."/>
            <person name="Tuskan G."/>
            <person name="Grigoriev I.V."/>
        </authorList>
    </citation>
    <scope>NUCLEOTIDE SEQUENCE [LARGE SCALE GENOMIC DNA]</scope>
    <source>
        <strain evidence="3">S238N-H82 / ATCC MYA-4686</strain>
    </source>
</reference>